<feature type="transmembrane region" description="Helical" evidence="1">
    <location>
        <begin position="91"/>
        <end position="114"/>
    </location>
</feature>
<keyword evidence="1" id="KW-0472">Membrane</keyword>
<evidence type="ECO:0000259" key="2">
    <source>
        <dbReference type="Pfam" id="PF01757"/>
    </source>
</evidence>
<feature type="transmembrane region" description="Helical" evidence="1">
    <location>
        <begin position="310"/>
        <end position="332"/>
    </location>
</feature>
<feature type="domain" description="Acyltransferase 3" evidence="2">
    <location>
        <begin position="17"/>
        <end position="327"/>
    </location>
</feature>
<feature type="transmembrane region" description="Helical" evidence="1">
    <location>
        <begin position="260"/>
        <end position="278"/>
    </location>
</feature>
<feature type="transmembrane region" description="Helical" evidence="1">
    <location>
        <begin position="181"/>
        <end position="199"/>
    </location>
</feature>
<keyword evidence="3" id="KW-0808">Transferase</keyword>
<dbReference type="InterPro" id="IPR050879">
    <property type="entry name" value="Acyltransferase_3"/>
</dbReference>
<proteinExistence type="predicted"/>
<dbReference type="RefSeq" id="WP_170234198.1">
    <property type="nucleotide sequence ID" value="NZ_BJYT01000015.1"/>
</dbReference>
<dbReference type="InterPro" id="IPR002656">
    <property type="entry name" value="Acyl_transf_3_dom"/>
</dbReference>
<sequence length="344" mass="39386">MRTTDFKNIGNDKNNFGLLRLLAAYFVLISHSFAVLQIPDKQPALWYNGKNIIFSGVGLSIFFTISGFLVTQSLFASDSLKQYLWKRLLRIIPALIVANLVCVIGGCLLTSLSIGDYFSAKETWTYLLKNSTLITNQFYLPGVFGNLKDHTVNASLWTILIEVEFYLVLCFSAYLIVIKKWLYLSCFVLFEALRIYMTVLNNMHVKALDLYAIFTFGTYFYLGSLFFIFKDNIRFKWFYANILMAIALITVYTFLEAITISIFFAYCFIIIGTSKAVINLKGFDVSYGVYLCAFPIQQIVVSYFGYSMNAWLHVAISALFATVLGFLSWIFVEKPFLKKKLIVR</sequence>
<name>A0A512BGG5_9BACT</name>
<feature type="transmembrane region" description="Helical" evidence="1">
    <location>
        <begin position="51"/>
        <end position="70"/>
    </location>
</feature>
<gene>
    <name evidence="3" type="ORF">SAE01_35500</name>
</gene>
<feature type="transmembrane region" description="Helical" evidence="1">
    <location>
        <begin position="211"/>
        <end position="229"/>
    </location>
</feature>
<feature type="transmembrane region" description="Helical" evidence="1">
    <location>
        <begin position="21"/>
        <end position="39"/>
    </location>
</feature>
<feature type="transmembrane region" description="Helical" evidence="1">
    <location>
        <begin position="236"/>
        <end position="254"/>
    </location>
</feature>
<dbReference type="Pfam" id="PF01757">
    <property type="entry name" value="Acyl_transf_3"/>
    <property type="match status" value="1"/>
</dbReference>
<dbReference type="Proteomes" id="UP000321513">
    <property type="component" value="Unassembled WGS sequence"/>
</dbReference>
<dbReference type="PANTHER" id="PTHR23028">
    <property type="entry name" value="ACETYLTRANSFERASE"/>
    <property type="match status" value="1"/>
</dbReference>
<feature type="transmembrane region" description="Helical" evidence="1">
    <location>
        <begin position="285"/>
        <end position="304"/>
    </location>
</feature>
<feature type="transmembrane region" description="Helical" evidence="1">
    <location>
        <begin position="154"/>
        <end position="174"/>
    </location>
</feature>
<dbReference type="GO" id="GO:0016747">
    <property type="term" value="F:acyltransferase activity, transferring groups other than amino-acyl groups"/>
    <property type="evidence" value="ECO:0007669"/>
    <property type="project" value="InterPro"/>
</dbReference>
<reference evidence="3 4" key="1">
    <citation type="submission" date="2019-07" db="EMBL/GenBank/DDBJ databases">
        <title>Whole genome shotgun sequence of Segetibacter aerophilus NBRC 106135.</title>
        <authorList>
            <person name="Hosoyama A."/>
            <person name="Uohara A."/>
            <person name="Ohji S."/>
            <person name="Ichikawa N."/>
        </authorList>
    </citation>
    <scope>NUCLEOTIDE SEQUENCE [LARGE SCALE GENOMIC DNA]</scope>
    <source>
        <strain evidence="3 4">NBRC 106135</strain>
    </source>
</reference>
<keyword evidence="1" id="KW-1133">Transmembrane helix</keyword>
<evidence type="ECO:0000313" key="3">
    <source>
        <dbReference type="EMBL" id="GEO11054.1"/>
    </source>
</evidence>
<keyword evidence="4" id="KW-1185">Reference proteome</keyword>
<keyword evidence="1" id="KW-0812">Transmembrane</keyword>
<accession>A0A512BGG5</accession>
<evidence type="ECO:0000256" key="1">
    <source>
        <dbReference type="SAM" id="Phobius"/>
    </source>
</evidence>
<dbReference type="AlphaFoldDB" id="A0A512BGG5"/>
<dbReference type="EMBL" id="BJYT01000015">
    <property type="protein sequence ID" value="GEO11054.1"/>
    <property type="molecule type" value="Genomic_DNA"/>
</dbReference>
<keyword evidence="3" id="KW-0012">Acyltransferase</keyword>
<evidence type="ECO:0000313" key="4">
    <source>
        <dbReference type="Proteomes" id="UP000321513"/>
    </source>
</evidence>
<protein>
    <submittedName>
        <fullName evidence="3">Acyltransferase</fullName>
    </submittedName>
</protein>
<organism evidence="3 4">
    <name type="scientific">Segetibacter aerophilus</name>
    <dbReference type="NCBI Taxonomy" id="670293"/>
    <lineage>
        <taxon>Bacteria</taxon>
        <taxon>Pseudomonadati</taxon>
        <taxon>Bacteroidota</taxon>
        <taxon>Chitinophagia</taxon>
        <taxon>Chitinophagales</taxon>
        <taxon>Chitinophagaceae</taxon>
        <taxon>Segetibacter</taxon>
    </lineage>
</organism>
<comment type="caution">
    <text evidence="3">The sequence shown here is derived from an EMBL/GenBank/DDBJ whole genome shotgun (WGS) entry which is preliminary data.</text>
</comment>